<evidence type="ECO:0000313" key="1">
    <source>
        <dbReference type="EMBL" id="RMX44482.1"/>
    </source>
</evidence>
<reference evidence="1 2" key="1">
    <citation type="journal article" date="2018" name="Sci. Rep.">
        <title>Comparative analysis of the Pocillopora damicornis genome highlights role of immune system in coral evolution.</title>
        <authorList>
            <person name="Cunning R."/>
            <person name="Bay R.A."/>
            <person name="Gillette P."/>
            <person name="Baker A.C."/>
            <person name="Traylor-Knowles N."/>
        </authorList>
    </citation>
    <scope>NUCLEOTIDE SEQUENCE [LARGE SCALE GENOMIC DNA]</scope>
    <source>
        <strain evidence="1">RSMAS</strain>
        <tissue evidence="1">Whole animal</tissue>
    </source>
</reference>
<organism evidence="1 2">
    <name type="scientific">Pocillopora damicornis</name>
    <name type="common">Cauliflower coral</name>
    <name type="synonym">Millepora damicornis</name>
    <dbReference type="NCBI Taxonomy" id="46731"/>
    <lineage>
        <taxon>Eukaryota</taxon>
        <taxon>Metazoa</taxon>
        <taxon>Cnidaria</taxon>
        <taxon>Anthozoa</taxon>
        <taxon>Hexacorallia</taxon>
        <taxon>Scleractinia</taxon>
        <taxon>Astrocoeniina</taxon>
        <taxon>Pocilloporidae</taxon>
        <taxon>Pocillopora</taxon>
    </lineage>
</organism>
<keyword evidence="2" id="KW-1185">Reference proteome</keyword>
<gene>
    <name evidence="1" type="ORF">pdam_00006071</name>
</gene>
<dbReference type="AlphaFoldDB" id="A0A3M6TSV7"/>
<name>A0A3M6TSV7_POCDA</name>
<proteinExistence type="predicted"/>
<accession>A0A3M6TSV7</accession>
<protein>
    <submittedName>
        <fullName evidence="1">Uncharacterized protein</fullName>
    </submittedName>
</protein>
<evidence type="ECO:0000313" key="2">
    <source>
        <dbReference type="Proteomes" id="UP000275408"/>
    </source>
</evidence>
<dbReference type="EMBL" id="RCHS01002978">
    <property type="protein sequence ID" value="RMX44482.1"/>
    <property type="molecule type" value="Genomic_DNA"/>
</dbReference>
<sequence length="97" mass="10914">MSRPLWSQVSRHKKGKQYSLGVWATSQAKKSLQSTKSIAQVIMQSGSRCQIRYCNQIQESKPPNKSTLCEINTRSTNHMGLAITLFASMISFIHKGQ</sequence>
<comment type="caution">
    <text evidence="1">The sequence shown here is derived from an EMBL/GenBank/DDBJ whole genome shotgun (WGS) entry which is preliminary data.</text>
</comment>
<dbReference type="Proteomes" id="UP000275408">
    <property type="component" value="Unassembled WGS sequence"/>
</dbReference>